<dbReference type="Proteomes" id="UP000501623">
    <property type="component" value="Chromosome"/>
</dbReference>
<name>A0A6M6BGM2_9BACT</name>
<dbReference type="EMBL" id="CP053538">
    <property type="protein sequence ID" value="QJX46175.1"/>
    <property type="molecule type" value="Genomic_DNA"/>
</dbReference>
<evidence type="ECO:0000313" key="1">
    <source>
        <dbReference type="EMBL" id="QJX46175.1"/>
    </source>
</evidence>
<organism evidence="1 2">
    <name type="scientific">Hymenobacter taeanensis</name>
    <dbReference type="NCBI Taxonomy" id="2735321"/>
    <lineage>
        <taxon>Bacteria</taxon>
        <taxon>Pseudomonadati</taxon>
        <taxon>Bacteroidota</taxon>
        <taxon>Cytophagia</taxon>
        <taxon>Cytophagales</taxon>
        <taxon>Hymenobacteraceae</taxon>
        <taxon>Hymenobacter</taxon>
    </lineage>
</organism>
<accession>A0A6M6BGM2</accession>
<proteinExistence type="predicted"/>
<dbReference type="RefSeq" id="WP_171590285.1">
    <property type="nucleotide sequence ID" value="NZ_CP053538.1"/>
</dbReference>
<dbReference type="KEGG" id="hts:HMJ29_04175"/>
<dbReference type="AlphaFoldDB" id="A0A6M6BGM2"/>
<keyword evidence="2" id="KW-1185">Reference proteome</keyword>
<reference evidence="1 2" key="1">
    <citation type="submission" date="2020-05" db="EMBL/GenBank/DDBJ databases">
        <title>Complete genome sequence of Hymenobacter sp. TS19 in Coasted Sand Dune.</title>
        <authorList>
            <person name="Lee J.-H."/>
            <person name="Jung J.-H."/>
            <person name="Jeong S."/>
            <person name="Zhao L."/>
            <person name="Kim M.-K."/>
            <person name="Seo H.-S."/>
            <person name="Lim S."/>
        </authorList>
    </citation>
    <scope>NUCLEOTIDE SEQUENCE [LARGE SCALE GENOMIC DNA]</scope>
    <source>
        <strain evidence="1 2">TS19</strain>
    </source>
</reference>
<evidence type="ECO:0000313" key="2">
    <source>
        <dbReference type="Proteomes" id="UP000501623"/>
    </source>
</evidence>
<sequence length="96" mass="10996">MIIAWSIFNLLLVLLFLYACWRVGRFLKSHVGTATTIPFMLGHSWSAQDGILNVKDNAFQYDVSVKHDWSVLGTQVYTSMENYTGQMPIKDENTLH</sequence>
<protein>
    <submittedName>
        <fullName evidence="1">Uncharacterized protein</fullName>
    </submittedName>
</protein>
<gene>
    <name evidence="1" type="ORF">HMJ29_04175</name>
</gene>